<sequence length="104" mass="11818">MLRPASGSYDPGWGYIVVTYHYQRPALFRDRCSEIRAHVFMYPFQRPSQSTLHMAPSAMPDSVSLFLGATLWSLLTSQWPFTVINRATPRSRRGSAVDYVIGYG</sequence>
<accession>A0A5B0P703</accession>
<evidence type="ECO:0000313" key="1">
    <source>
        <dbReference type="EMBL" id="KAA1096796.1"/>
    </source>
</evidence>
<comment type="caution">
    <text evidence="1">The sequence shown here is derived from an EMBL/GenBank/DDBJ whole genome shotgun (WGS) entry which is preliminary data.</text>
</comment>
<dbReference type="EMBL" id="VSWC01000067">
    <property type="protein sequence ID" value="KAA1096796.1"/>
    <property type="molecule type" value="Genomic_DNA"/>
</dbReference>
<reference evidence="1 2" key="1">
    <citation type="submission" date="2019-05" db="EMBL/GenBank/DDBJ databases">
        <title>Emergence of the Ug99 lineage of the wheat stem rust pathogen through somatic hybridization.</title>
        <authorList>
            <person name="Li F."/>
            <person name="Upadhyaya N.M."/>
            <person name="Sperschneider J."/>
            <person name="Matny O."/>
            <person name="Nguyen-Phuc H."/>
            <person name="Mago R."/>
            <person name="Raley C."/>
            <person name="Miller M.E."/>
            <person name="Silverstein K.A.T."/>
            <person name="Henningsen E."/>
            <person name="Hirsch C.D."/>
            <person name="Visser B."/>
            <person name="Pretorius Z.A."/>
            <person name="Steffenson B.J."/>
            <person name="Schwessinger B."/>
            <person name="Dodds P.N."/>
            <person name="Figueroa M."/>
        </authorList>
    </citation>
    <scope>NUCLEOTIDE SEQUENCE [LARGE SCALE GENOMIC DNA]</scope>
    <source>
        <strain evidence="1">21-0</strain>
    </source>
</reference>
<organism evidence="1 2">
    <name type="scientific">Puccinia graminis f. sp. tritici</name>
    <dbReference type="NCBI Taxonomy" id="56615"/>
    <lineage>
        <taxon>Eukaryota</taxon>
        <taxon>Fungi</taxon>
        <taxon>Dikarya</taxon>
        <taxon>Basidiomycota</taxon>
        <taxon>Pucciniomycotina</taxon>
        <taxon>Pucciniomycetes</taxon>
        <taxon>Pucciniales</taxon>
        <taxon>Pucciniaceae</taxon>
        <taxon>Puccinia</taxon>
    </lineage>
</organism>
<name>A0A5B0P703_PUCGR</name>
<keyword evidence="2" id="KW-1185">Reference proteome</keyword>
<gene>
    <name evidence="1" type="ORF">PGT21_028990</name>
</gene>
<dbReference type="Proteomes" id="UP000324748">
    <property type="component" value="Unassembled WGS sequence"/>
</dbReference>
<proteinExistence type="predicted"/>
<dbReference type="AlphaFoldDB" id="A0A5B0P703"/>
<protein>
    <submittedName>
        <fullName evidence="1">Uncharacterized protein</fullName>
    </submittedName>
</protein>
<evidence type="ECO:0000313" key="2">
    <source>
        <dbReference type="Proteomes" id="UP000324748"/>
    </source>
</evidence>